<gene>
    <name evidence="2" type="ordered locus">NATL1_10441</name>
</gene>
<organism evidence="2 3">
    <name type="scientific">Prochlorococcus marinus (strain NATL1A)</name>
    <dbReference type="NCBI Taxonomy" id="167555"/>
    <lineage>
        <taxon>Bacteria</taxon>
        <taxon>Bacillati</taxon>
        <taxon>Cyanobacteriota</taxon>
        <taxon>Cyanophyceae</taxon>
        <taxon>Synechococcales</taxon>
        <taxon>Prochlorococcaceae</taxon>
        <taxon>Prochlorococcus</taxon>
    </lineage>
</organism>
<keyword evidence="1" id="KW-0472">Membrane</keyword>
<accession>A2C292</accession>
<evidence type="ECO:0000313" key="3">
    <source>
        <dbReference type="Proteomes" id="UP000002592"/>
    </source>
</evidence>
<sequence>MKLSYLLKATPFLSTLVLIIFLSISNQKEYTKIKILIWSTPSLTLGNYLAISTGTGFILSYLITTKLGKIIQTSQGQVLEFKEEEAKYEESPDYKEALKNTNHYYDNTLIERDIKDPSPTINASFRVIGRTERSSFNYKTSNNDEAEYEGAFEFDDDLDEQFVKNETINQPNSIMSDWDDETYSAW</sequence>
<dbReference type="HOGENOM" id="CLU_1720737_0_0_3"/>
<name>A2C292_PROM1</name>
<proteinExistence type="predicted"/>
<dbReference type="RefSeq" id="WP_011823722.1">
    <property type="nucleotide sequence ID" value="NC_008819.1"/>
</dbReference>
<dbReference type="KEGG" id="pme:NATL1_10441"/>
<protein>
    <submittedName>
        <fullName evidence="2">Possible Uncharacterized secreted proteins, Ya</fullName>
    </submittedName>
</protein>
<reference evidence="3" key="1">
    <citation type="journal article" date="2007" name="PLoS Genet.">
        <title>Patterns and implications of gene gain and loss in the evolution of Prochlorococcus.</title>
        <authorList>
            <person name="Kettler G.C."/>
            <person name="Martiny A.C."/>
            <person name="Huang K."/>
            <person name="Zucker J."/>
            <person name="Coleman M.L."/>
            <person name="Rodrigue S."/>
            <person name="Chen F."/>
            <person name="Lapidus A."/>
            <person name="Ferriera S."/>
            <person name="Johnson J."/>
            <person name="Steglich C."/>
            <person name="Church G.M."/>
            <person name="Richardson P."/>
            <person name="Chisholm S.W."/>
        </authorList>
    </citation>
    <scope>NUCLEOTIDE SEQUENCE [LARGE SCALE GENOMIC DNA]</scope>
    <source>
        <strain evidence="3">NATL1A</strain>
    </source>
</reference>
<evidence type="ECO:0000256" key="1">
    <source>
        <dbReference type="SAM" id="Phobius"/>
    </source>
</evidence>
<keyword evidence="1" id="KW-1133">Transmembrane helix</keyword>
<dbReference type="EMBL" id="CP000553">
    <property type="protein sequence ID" value="ABM75602.1"/>
    <property type="molecule type" value="Genomic_DNA"/>
</dbReference>
<dbReference type="Proteomes" id="UP000002592">
    <property type="component" value="Chromosome"/>
</dbReference>
<feature type="transmembrane region" description="Helical" evidence="1">
    <location>
        <begin position="43"/>
        <end position="63"/>
    </location>
</feature>
<keyword evidence="1" id="KW-0812">Transmembrane</keyword>
<dbReference type="AlphaFoldDB" id="A2C292"/>
<evidence type="ECO:0000313" key="2">
    <source>
        <dbReference type="EMBL" id="ABM75602.1"/>
    </source>
</evidence>